<keyword evidence="4 6" id="KW-1133">Transmembrane helix</keyword>
<feature type="transmembrane region" description="Helical" evidence="6">
    <location>
        <begin position="191"/>
        <end position="212"/>
    </location>
</feature>
<feature type="transmembrane region" description="Helical" evidence="6">
    <location>
        <begin position="233"/>
        <end position="254"/>
    </location>
</feature>
<comment type="subcellular location">
    <subcellularLocation>
        <location evidence="1">Cell membrane</location>
        <topology evidence="1">Multi-pass membrane protein</topology>
    </subcellularLocation>
</comment>
<feature type="transmembrane region" description="Helical" evidence="6">
    <location>
        <begin position="122"/>
        <end position="147"/>
    </location>
</feature>
<gene>
    <name evidence="8" type="ORF">BJY26_003341</name>
</gene>
<keyword evidence="5 6" id="KW-0472">Membrane</keyword>
<dbReference type="Gene3D" id="1.20.950.20">
    <property type="entry name" value="Transmembrane di-heme cytochromes, Chain C"/>
    <property type="match status" value="1"/>
</dbReference>
<sequence length="314" mass="35756">MAQTAKSKKSGFRESPWFKLVWIVPLVIVVLAAASIASRWYLGSDAGHSFLENYPGKSELPADSPEGFAGFIQWQHALNIFFIVLLIRSGWLVHSQTKPEAFWTRNNKGRFKTKGSPTKMSLYLWLHLSVDFLWVLNGVVFIVLLFISGSWLRVVPIHWDIIPNAWSAGLQYLSFNWPVETAWTNYNALQVLAYFVTIFIAAPLAAVTGIRMSPVWSPTWKINRVYPAALARAIHLPVMFYYVVFIVIHVFLVFTTGMRHNLNYMFSNQPEGSLSWWGFALFVVTLIVVIAGWIAARPIFMRSLAELTGKVTRR</sequence>
<feature type="transmembrane region" description="Helical" evidence="6">
    <location>
        <begin position="274"/>
        <end position="296"/>
    </location>
</feature>
<dbReference type="Pfam" id="PF01292">
    <property type="entry name" value="Ni_hydr_CYTB"/>
    <property type="match status" value="1"/>
</dbReference>
<reference evidence="8 9" key="1">
    <citation type="submission" date="2020-07" db="EMBL/GenBank/DDBJ databases">
        <title>Sequencing the genomes of 1000 actinobacteria strains.</title>
        <authorList>
            <person name="Klenk H.-P."/>
        </authorList>
    </citation>
    <scope>NUCLEOTIDE SEQUENCE [LARGE SCALE GENOMIC DNA]</scope>
    <source>
        <strain evidence="8 9">DSM 26341</strain>
    </source>
</reference>
<dbReference type="AlphaFoldDB" id="A0A7Z0IJ01"/>
<accession>A0A7Z0IJ01</accession>
<dbReference type="RefSeq" id="WP_179429311.1">
    <property type="nucleotide sequence ID" value="NZ_JACBZP010000001.1"/>
</dbReference>
<keyword evidence="2" id="KW-1003">Cell membrane</keyword>
<evidence type="ECO:0000256" key="5">
    <source>
        <dbReference type="ARBA" id="ARBA00023136"/>
    </source>
</evidence>
<dbReference type="GO" id="GO:0009055">
    <property type="term" value="F:electron transfer activity"/>
    <property type="evidence" value="ECO:0007669"/>
    <property type="project" value="InterPro"/>
</dbReference>
<name>A0A7Z0IJ01_9MICO</name>
<dbReference type="SUPFAM" id="SSF81342">
    <property type="entry name" value="Transmembrane di-heme cytochromes"/>
    <property type="match status" value="1"/>
</dbReference>
<keyword evidence="9" id="KW-1185">Reference proteome</keyword>
<organism evidence="8 9">
    <name type="scientific">Spelaeicoccus albus</name>
    <dbReference type="NCBI Taxonomy" id="1280376"/>
    <lineage>
        <taxon>Bacteria</taxon>
        <taxon>Bacillati</taxon>
        <taxon>Actinomycetota</taxon>
        <taxon>Actinomycetes</taxon>
        <taxon>Micrococcales</taxon>
        <taxon>Brevibacteriaceae</taxon>
        <taxon>Spelaeicoccus</taxon>
    </lineage>
</organism>
<feature type="transmembrane region" description="Helical" evidence="6">
    <location>
        <begin position="68"/>
        <end position="87"/>
    </location>
</feature>
<keyword evidence="3 6" id="KW-0812">Transmembrane</keyword>
<protein>
    <submittedName>
        <fullName evidence="8">Thiosulfate reductase cytochrome b subunit</fullName>
    </submittedName>
</protein>
<evidence type="ECO:0000256" key="6">
    <source>
        <dbReference type="SAM" id="Phobius"/>
    </source>
</evidence>
<evidence type="ECO:0000313" key="8">
    <source>
        <dbReference type="EMBL" id="NYI69035.1"/>
    </source>
</evidence>
<dbReference type="GO" id="GO:0005886">
    <property type="term" value="C:plasma membrane"/>
    <property type="evidence" value="ECO:0007669"/>
    <property type="project" value="UniProtKB-SubCell"/>
</dbReference>
<dbReference type="GO" id="GO:0022904">
    <property type="term" value="P:respiratory electron transport chain"/>
    <property type="evidence" value="ECO:0007669"/>
    <property type="project" value="InterPro"/>
</dbReference>
<evidence type="ECO:0000256" key="4">
    <source>
        <dbReference type="ARBA" id="ARBA00022989"/>
    </source>
</evidence>
<feature type="transmembrane region" description="Helical" evidence="6">
    <location>
        <begin position="20"/>
        <end position="42"/>
    </location>
</feature>
<feature type="domain" description="Cytochrome b561 bacterial/Ni-hydrogenase" evidence="7">
    <location>
        <begin position="73"/>
        <end position="267"/>
    </location>
</feature>
<dbReference type="InterPro" id="IPR016174">
    <property type="entry name" value="Di-haem_cyt_TM"/>
</dbReference>
<dbReference type="Proteomes" id="UP000539111">
    <property type="component" value="Unassembled WGS sequence"/>
</dbReference>
<proteinExistence type="predicted"/>
<evidence type="ECO:0000259" key="7">
    <source>
        <dbReference type="Pfam" id="PF01292"/>
    </source>
</evidence>
<dbReference type="InterPro" id="IPR011577">
    <property type="entry name" value="Cyt_b561_bac/Ni-Hgenase"/>
</dbReference>
<dbReference type="EMBL" id="JACBZP010000001">
    <property type="protein sequence ID" value="NYI69035.1"/>
    <property type="molecule type" value="Genomic_DNA"/>
</dbReference>
<evidence type="ECO:0000256" key="3">
    <source>
        <dbReference type="ARBA" id="ARBA00022692"/>
    </source>
</evidence>
<comment type="caution">
    <text evidence="8">The sequence shown here is derived from an EMBL/GenBank/DDBJ whole genome shotgun (WGS) entry which is preliminary data.</text>
</comment>
<evidence type="ECO:0000313" key="9">
    <source>
        <dbReference type="Proteomes" id="UP000539111"/>
    </source>
</evidence>
<evidence type="ECO:0000256" key="1">
    <source>
        <dbReference type="ARBA" id="ARBA00004651"/>
    </source>
</evidence>
<evidence type="ECO:0000256" key="2">
    <source>
        <dbReference type="ARBA" id="ARBA00022475"/>
    </source>
</evidence>